<organism evidence="1">
    <name type="scientific">uncultured Caudovirales phage</name>
    <dbReference type="NCBI Taxonomy" id="2100421"/>
    <lineage>
        <taxon>Viruses</taxon>
        <taxon>Duplodnaviria</taxon>
        <taxon>Heunggongvirae</taxon>
        <taxon>Uroviricota</taxon>
        <taxon>Caudoviricetes</taxon>
        <taxon>Peduoviridae</taxon>
        <taxon>Maltschvirus</taxon>
        <taxon>Maltschvirus maltsch</taxon>
    </lineage>
</organism>
<gene>
    <name evidence="1" type="ORF">UFOVP496_44</name>
</gene>
<name>A0A6J5MMR3_9CAUD</name>
<dbReference type="EMBL" id="LR796472">
    <property type="protein sequence ID" value="CAB4146853.1"/>
    <property type="molecule type" value="Genomic_DNA"/>
</dbReference>
<accession>A0A6J5MMR3</accession>
<proteinExistence type="predicted"/>
<evidence type="ECO:0000313" key="1">
    <source>
        <dbReference type="EMBL" id="CAB4146853.1"/>
    </source>
</evidence>
<reference evidence="1" key="1">
    <citation type="submission" date="2020-04" db="EMBL/GenBank/DDBJ databases">
        <authorList>
            <person name="Chiriac C."/>
            <person name="Salcher M."/>
            <person name="Ghai R."/>
            <person name="Kavagutti S V."/>
        </authorList>
    </citation>
    <scope>NUCLEOTIDE SEQUENCE</scope>
</reference>
<sequence length="99" mass="10607">MSESTDNIAASLHARIETYRADLIESPPSPSNFDYLLRLFHGAQALIAYGDEAQLWSPSAARAAFARLDLAWSPHRAAEERRRWPALSAAGLAGAGGGA</sequence>
<protein>
    <submittedName>
        <fullName evidence="1">Uncharacterized protein</fullName>
    </submittedName>
</protein>